<dbReference type="EMBL" id="JBHUMM010000010">
    <property type="protein sequence ID" value="MFD2671181.1"/>
    <property type="molecule type" value="Genomic_DNA"/>
</dbReference>
<dbReference type="GO" id="GO:0004497">
    <property type="term" value="F:monooxygenase activity"/>
    <property type="evidence" value="ECO:0007669"/>
    <property type="project" value="UniProtKB-KW"/>
</dbReference>
<keyword evidence="3" id="KW-1185">Reference proteome</keyword>
<evidence type="ECO:0000313" key="3">
    <source>
        <dbReference type="Proteomes" id="UP001597497"/>
    </source>
</evidence>
<dbReference type="Gene3D" id="3.30.70.100">
    <property type="match status" value="1"/>
</dbReference>
<proteinExistence type="predicted"/>
<evidence type="ECO:0000259" key="1">
    <source>
        <dbReference type="PROSITE" id="PS51725"/>
    </source>
</evidence>
<reference evidence="3" key="1">
    <citation type="journal article" date="2019" name="Int. J. Syst. Evol. Microbiol.">
        <title>The Global Catalogue of Microorganisms (GCM) 10K type strain sequencing project: providing services to taxonomists for standard genome sequencing and annotation.</title>
        <authorList>
            <consortium name="The Broad Institute Genomics Platform"/>
            <consortium name="The Broad Institute Genome Sequencing Center for Infectious Disease"/>
            <person name="Wu L."/>
            <person name="Ma J."/>
        </authorList>
    </citation>
    <scope>NUCLEOTIDE SEQUENCE [LARGE SCALE GENOMIC DNA]</scope>
    <source>
        <strain evidence="3">KCTC 33676</strain>
    </source>
</reference>
<protein>
    <submittedName>
        <fullName evidence="2">Quinol monooxygenase</fullName>
        <ecNumber evidence="2">1.-.-.-</ecNumber>
    </submittedName>
</protein>
<organism evidence="2 3">
    <name type="scientific">Marinicrinis sediminis</name>
    <dbReference type="NCBI Taxonomy" id="1652465"/>
    <lineage>
        <taxon>Bacteria</taxon>
        <taxon>Bacillati</taxon>
        <taxon>Bacillota</taxon>
        <taxon>Bacilli</taxon>
        <taxon>Bacillales</taxon>
        <taxon>Paenibacillaceae</taxon>
    </lineage>
</organism>
<comment type="caution">
    <text evidence="2">The sequence shown here is derived from an EMBL/GenBank/DDBJ whole genome shotgun (WGS) entry which is preliminary data.</text>
</comment>
<dbReference type="EC" id="1.-.-.-" evidence="2"/>
<keyword evidence="2" id="KW-0560">Oxidoreductase</keyword>
<dbReference type="Pfam" id="PF03992">
    <property type="entry name" value="ABM"/>
    <property type="match status" value="1"/>
</dbReference>
<name>A0ABW5R8W6_9BACL</name>
<dbReference type="InterPro" id="IPR011008">
    <property type="entry name" value="Dimeric_a/b-barrel"/>
</dbReference>
<dbReference type="RefSeq" id="WP_379928617.1">
    <property type="nucleotide sequence ID" value="NZ_JBHUMM010000010.1"/>
</dbReference>
<dbReference type="PROSITE" id="PS51725">
    <property type="entry name" value="ABM"/>
    <property type="match status" value="1"/>
</dbReference>
<dbReference type="SUPFAM" id="SSF54909">
    <property type="entry name" value="Dimeric alpha+beta barrel"/>
    <property type="match status" value="1"/>
</dbReference>
<dbReference type="PANTHER" id="PTHR33336:SF15">
    <property type="entry name" value="ABM DOMAIN-CONTAINING PROTEIN"/>
    <property type="match status" value="1"/>
</dbReference>
<accession>A0ABW5R8W6</accession>
<dbReference type="InterPro" id="IPR050744">
    <property type="entry name" value="AI-2_Isomerase_LsrG"/>
</dbReference>
<dbReference type="PANTHER" id="PTHR33336">
    <property type="entry name" value="QUINOL MONOOXYGENASE YGIN-RELATED"/>
    <property type="match status" value="1"/>
</dbReference>
<evidence type="ECO:0000313" key="2">
    <source>
        <dbReference type="EMBL" id="MFD2671181.1"/>
    </source>
</evidence>
<dbReference type="Proteomes" id="UP001597497">
    <property type="component" value="Unassembled WGS sequence"/>
</dbReference>
<gene>
    <name evidence="2" type="ORF">ACFSUC_06140</name>
</gene>
<feature type="domain" description="ABM" evidence="1">
    <location>
        <begin position="2"/>
        <end position="90"/>
    </location>
</feature>
<keyword evidence="2" id="KW-0503">Monooxygenase</keyword>
<sequence length="98" mass="11256">MLLVMVRFKVKTDKREALLELAQKLVDNTVKEEGYVSYELTEISLASNEFMFVEKWASKETLDKHGSTDFFKEQSGHLAQLLDGEPQTEVYVLGDRLV</sequence>
<dbReference type="InterPro" id="IPR007138">
    <property type="entry name" value="ABM_dom"/>
</dbReference>